<dbReference type="OrthoDB" id="1720670at2759"/>
<dbReference type="PANTHER" id="PTHR23130">
    <property type="entry name" value="CYTOCHROME B561 AND DOMON DOMAIN-CONTAINING PROTEIN"/>
    <property type="match status" value="1"/>
</dbReference>
<evidence type="ECO:0000313" key="3">
    <source>
        <dbReference type="Proteomes" id="UP000828251"/>
    </source>
</evidence>
<organism evidence="2 3">
    <name type="scientific">Gossypium stocksii</name>
    <dbReference type="NCBI Taxonomy" id="47602"/>
    <lineage>
        <taxon>Eukaryota</taxon>
        <taxon>Viridiplantae</taxon>
        <taxon>Streptophyta</taxon>
        <taxon>Embryophyta</taxon>
        <taxon>Tracheophyta</taxon>
        <taxon>Spermatophyta</taxon>
        <taxon>Magnoliopsida</taxon>
        <taxon>eudicotyledons</taxon>
        <taxon>Gunneridae</taxon>
        <taxon>Pentapetalae</taxon>
        <taxon>rosids</taxon>
        <taxon>malvids</taxon>
        <taxon>Malvales</taxon>
        <taxon>Malvaceae</taxon>
        <taxon>Malvoideae</taxon>
        <taxon>Gossypium</taxon>
    </lineage>
</organism>
<protein>
    <recommendedName>
        <fullName evidence="1">AIR12 DOMON domain-containing protein</fullName>
    </recommendedName>
</protein>
<accession>A0A9D3VEE7</accession>
<keyword evidence="3" id="KW-1185">Reference proteome</keyword>
<reference evidence="2 3" key="1">
    <citation type="journal article" date="2021" name="Plant Biotechnol. J.">
        <title>Multi-omics assisted identification of the key and species-specific regulatory components of drought-tolerant mechanisms in Gossypium stocksii.</title>
        <authorList>
            <person name="Yu D."/>
            <person name="Ke L."/>
            <person name="Zhang D."/>
            <person name="Wu Y."/>
            <person name="Sun Y."/>
            <person name="Mei J."/>
            <person name="Sun J."/>
            <person name="Sun Y."/>
        </authorList>
    </citation>
    <scope>NUCLEOTIDE SEQUENCE [LARGE SCALE GENOMIC DNA]</scope>
    <source>
        <strain evidence="3">cv. E1</strain>
        <tissue evidence="2">Leaf</tissue>
    </source>
</reference>
<gene>
    <name evidence="2" type="ORF">J1N35_021346</name>
</gene>
<dbReference type="AlphaFoldDB" id="A0A9D3VEE7"/>
<dbReference type="InterPro" id="IPR045265">
    <property type="entry name" value="AIR12_DOMON"/>
</dbReference>
<name>A0A9D3VEE7_9ROSI</name>
<dbReference type="PANTHER" id="PTHR23130:SF157">
    <property type="entry name" value="AUXIN-INDUCED IN ROOT CULTURES PROTEIN 12"/>
    <property type="match status" value="1"/>
</dbReference>
<dbReference type="Pfam" id="PF04526">
    <property type="entry name" value="DUF568"/>
    <property type="match status" value="1"/>
</dbReference>
<feature type="domain" description="AIR12 DOMON" evidence="1">
    <location>
        <begin position="1"/>
        <end position="90"/>
    </location>
</feature>
<proteinExistence type="predicted"/>
<evidence type="ECO:0000313" key="2">
    <source>
        <dbReference type="EMBL" id="KAH1081585.1"/>
    </source>
</evidence>
<dbReference type="EMBL" id="JAIQCV010000007">
    <property type="protein sequence ID" value="KAH1081585.1"/>
    <property type="molecule type" value="Genomic_DNA"/>
</dbReference>
<sequence>MVVSQALITFKNKDSLVVKTYNLSSYSSIVEGKLSFDVWDLEAETDHDGKMVIYGSLKVPASVEKVNQVWQVGSGVINDHPMEHGFAKRQSRFLGRVEVNR</sequence>
<comment type="caution">
    <text evidence="2">The sequence shown here is derived from an EMBL/GenBank/DDBJ whole genome shotgun (WGS) entry which is preliminary data.</text>
</comment>
<evidence type="ECO:0000259" key="1">
    <source>
        <dbReference type="Pfam" id="PF04526"/>
    </source>
</evidence>
<dbReference type="Proteomes" id="UP000828251">
    <property type="component" value="Unassembled WGS sequence"/>
</dbReference>